<proteinExistence type="predicted"/>
<evidence type="ECO:0000313" key="1">
    <source>
        <dbReference type="EMBL" id="VDN62370.1"/>
    </source>
</evidence>
<dbReference type="EMBL" id="LR130779">
    <property type="protein sequence ID" value="VDN62370.1"/>
    <property type="molecule type" value="Genomic_DNA"/>
</dbReference>
<reference evidence="1" key="1">
    <citation type="submission" date="2018-11" db="EMBL/GenBank/DDBJ databases">
        <authorList>
            <consortium name="Genoscope - CEA"/>
            <person name="William W."/>
        </authorList>
    </citation>
    <scope>NUCLEOTIDE SEQUENCE [LARGE SCALE GENOMIC DNA]</scope>
    <source>
        <strain evidence="1">T9AD</strain>
    </source>
</reference>
<sequence length="138" mass="15060">MDGHAAFQGDTDRLRRKAMPFGGEGQGWELRTQNCSSVRHTLVKFVKTVLFTLFWSCEPQKLDCLGALLPVHVMQCMAAIGSAYGRKAAGRIRQLEVGDSLGRGDDVASARSCGPIRRRPYNRGAIITVNEGKLIGLA</sequence>
<dbReference type="AlphaFoldDB" id="A0A653B130"/>
<gene>
    <name evidence="1" type="ORF">POT9AD_1383</name>
</gene>
<organism evidence="1">
    <name type="scientific">Ectopseudomonas oleovorans</name>
    <name type="common">Pseudomonas oleovorans</name>
    <dbReference type="NCBI Taxonomy" id="301"/>
    <lineage>
        <taxon>Bacteria</taxon>
        <taxon>Pseudomonadati</taxon>
        <taxon>Pseudomonadota</taxon>
        <taxon>Gammaproteobacteria</taxon>
        <taxon>Pseudomonadales</taxon>
        <taxon>Pseudomonadaceae</taxon>
        <taxon>Ectopseudomonas</taxon>
    </lineage>
</organism>
<accession>A0A653B130</accession>
<protein>
    <submittedName>
        <fullName evidence="1">Uncharacterized protein</fullName>
    </submittedName>
</protein>
<name>A0A653B130_ECTOL</name>